<accession>A0A1M6GAI1</accession>
<dbReference type="OrthoDB" id="9810361at2"/>
<dbReference type="InterPro" id="IPR005358">
    <property type="entry name" value="Puta_zinc/iron-chelating_dom"/>
</dbReference>
<dbReference type="STRING" id="1121476.SAMN02745751_01670"/>
<dbReference type="AlphaFoldDB" id="A0A1M6GAI1"/>
<dbReference type="EMBL" id="FQZL01000010">
    <property type="protein sequence ID" value="SHJ06914.1"/>
    <property type="molecule type" value="Genomic_DNA"/>
</dbReference>
<gene>
    <name evidence="1" type="ORF">SAMN02745751_01670</name>
</gene>
<name>A0A1M6GAI1_9FIRM</name>
<dbReference type="PANTHER" id="PTHR35866:SF1">
    <property type="entry name" value="YKGJ FAMILY CYSTEINE CLUSTER PROTEIN"/>
    <property type="match status" value="1"/>
</dbReference>
<dbReference type="PANTHER" id="PTHR35866">
    <property type="entry name" value="PUTATIVE-RELATED"/>
    <property type="match status" value="1"/>
</dbReference>
<proteinExistence type="predicted"/>
<organism evidence="1 2">
    <name type="scientific">Dethiosulfatibacter aminovorans DSM 17477</name>
    <dbReference type="NCBI Taxonomy" id="1121476"/>
    <lineage>
        <taxon>Bacteria</taxon>
        <taxon>Bacillati</taxon>
        <taxon>Bacillota</taxon>
        <taxon>Tissierellia</taxon>
        <taxon>Dethiosulfatibacter</taxon>
    </lineage>
</organism>
<protein>
    <submittedName>
        <fullName evidence="1">Uncharacterized protein</fullName>
    </submittedName>
</protein>
<evidence type="ECO:0000313" key="2">
    <source>
        <dbReference type="Proteomes" id="UP000184052"/>
    </source>
</evidence>
<dbReference type="Proteomes" id="UP000184052">
    <property type="component" value="Unassembled WGS sequence"/>
</dbReference>
<keyword evidence="2" id="KW-1185">Reference proteome</keyword>
<reference evidence="1 2" key="1">
    <citation type="submission" date="2016-11" db="EMBL/GenBank/DDBJ databases">
        <authorList>
            <person name="Jaros S."/>
            <person name="Januszkiewicz K."/>
            <person name="Wedrychowicz H."/>
        </authorList>
    </citation>
    <scope>NUCLEOTIDE SEQUENCE [LARGE SCALE GENOMIC DNA]</scope>
    <source>
        <strain evidence="1 2">DSM 17477</strain>
    </source>
</reference>
<sequence length="222" mass="26188">MKKLRNLKEISDGRLYDIKDMVKADAGDCYGCSSCCYGVGDLVELNPFDIYQMTSCLKLSFDELIGEKIELRLSDKIYLPYLKMYGDLEKCSFLNEEERCSIHSHRPNICRLFPLGRVYEKDDFKYFLQVGACIKPNLGKVKVKKWIGIANYNENKRFILAWYEIVKALAFRLKFVHDNQELHEINKYFVDSFYRIEIKDGEDFYSRFFNILPETKNRLGII</sequence>
<dbReference type="RefSeq" id="WP_073049127.1">
    <property type="nucleotide sequence ID" value="NZ_FQZL01000010.1"/>
</dbReference>
<evidence type="ECO:0000313" key="1">
    <source>
        <dbReference type="EMBL" id="SHJ06914.1"/>
    </source>
</evidence>
<dbReference type="Pfam" id="PF03692">
    <property type="entry name" value="CxxCxxCC"/>
    <property type="match status" value="1"/>
</dbReference>